<reference evidence="1" key="2">
    <citation type="journal article" date="2015" name="Fish Shellfish Immunol.">
        <title>Early steps in the European eel (Anguilla anguilla)-Vibrio vulnificus interaction in the gills: Role of the RtxA13 toxin.</title>
        <authorList>
            <person name="Callol A."/>
            <person name="Pajuelo D."/>
            <person name="Ebbesson L."/>
            <person name="Teles M."/>
            <person name="MacKenzie S."/>
            <person name="Amaro C."/>
        </authorList>
    </citation>
    <scope>NUCLEOTIDE SEQUENCE</scope>
</reference>
<proteinExistence type="predicted"/>
<organism evidence="1">
    <name type="scientific">Anguilla anguilla</name>
    <name type="common">European freshwater eel</name>
    <name type="synonym">Muraena anguilla</name>
    <dbReference type="NCBI Taxonomy" id="7936"/>
    <lineage>
        <taxon>Eukaryota</taxon>
        <taxon>Metazoa</taxon>
        <taxon>Chordata</taxon>
        <taxon>Craniata</taxon>
        <taxon>Vertebrata</taxon>
        <taxon>Euteleostomi</taxon>
        <taxon>Actinopterygii</taxon>
        <taxon>Neopterygii</taxon>
        <taxon>Teleostei</taxon>
        <taxon>Anguilliformes</taxon>
        <taxon>Anguillidae</taxon>
        <taxon>Anguilla</taxon>
    </lineage>
</organism>
<sequence length="48" mass="5469">MHGILFTVKFHRPVNDISTFLLSFSKTFQDGNIFKNCGTLPIVILEKT</sequence>
<accession>A0A0E9QHI5</accession>
<protein>
    <submittedName>
        <fullName evidence="1">Uncharacterized protein</fullName>
    </submittedName>
</protein>
<name>A0A0E9QHI5_ANGAN</name>
<dbReference type="EMBL" id="GBXM01092620">
    <property type="protein sequence ID" value="JAH15957.1"/>
    <property type="molecule type" value="Transcribed_RNA"/>
</dbReference>
<reference evidence="1" key="1">
    <citation type="submission" date="2014-11" db="EMBL/GenBank/DDBJ databases">
        <authorList>
            <person name="Amaro Gonzalez C."/>
        </authorList>
    </citation>
    <scope>NUCLEOTIDE SEQUENCE</scope>
</reference>
<dbReference type="AlphaFoldDB" id="A0A0E9QHI5"/>
<evidence type="ECO:0000313" key="1">
    <source>
        <dbReference type="EMBL" id="JAH15957.1"/>
    </source>
</evidence>